<proteinExistence type="predicted"/>
<comment type="caution">
    <text evidence="1">The sequence shown here is derived from an EMBL/GenBank/DDBJ whole genome shotgun (WGS) entry which is preliminary data.</text>
</comment>
<dbReference type="Proteomes" id="UP000580861">
    <property type="component" value="Unassembled WGS sequence"/>
</dbReference>
<reference evidence="1 2" key="1">
    <citation type="submission" date="2020-08" db="EMBL/GenBank/DDBJ databases">
        <title>Sequencing the genomes of 1000 actinobacteria strains.</title>
        <authorList>
            <person name="Klenk H.-P."/>
        </authorList>
    </citation>
    <scope>NUCLEOTIDE SEQUENCE [LARGE SCALE GENOMIC DNA]</scope>
    <source>
        <strain evidence="1 2">DSM 45272</strain>
    </source>
</reference>
<dbReference type="Gene3D" id="3.40.50.1820">
    <property type="entry name" value="alpha/beta hydrolase"/>
    <property type="match status" value="1"/>
</dbReference>
<gene>
    <name evidence="1" type="ORF">HDA45_007527</name>
</gene>
<name>A0A841BEL8_9PSEU</name>
<dbReference type="SUPFAM" id="SSF53474">
    <property type="entry name" value="alpha/beta-Hydrolases"/>
    <property type="match status" value="1"/>
</dbReference>
<dbReference type="RefSeq" id="WP_184903564.1">
    <property type="nucleotide sequence ID" value="NZ_JACHMX010000001.1"/>
</dbReference>
<evidence type="ECO:0000313" key="2">
    <source>
        <dbReference type="Proteomes" id="UP000580861"/>
    </source>
</evidence>
<protein>
    <recommendedName>
        <fullName evidence="3">Alpha/beta hydrolase</fullName>
    </recommendedName>
</protein>
<accession>A0A841BEL8</accession>
<organism evidence="1 2">
    <name type="scientific">Amycolatopsis umgeniensis</name>
    <dbReference type="NCBI Taxonomy" id="336628"/>
    <lineage>
        <taxon>Bacteria</taxon>
        <taxon>Bacillati</taxon>
        <taxon>Actinomycetota</taxon>
        <taxon>Actinomycetes</taxon>
        <taxon>Pseudonocardiales</taxon>
        <taxon>Pseudonocardiaceae</taxon>
        <taxon>Amycolatopsis</taxon>
    </lineage>
</organism>
<evidence type="ECO:0008006" key="3">
    <source>
        <dbReference type="Google" id="ProtNLM"/>
    </source>
</evidence>
<dbReference type="EMBL" id="JACHMX010000001">
    <property type="protein sequence ID" value="MBB5857440.1"/>
    <property type="molecule type" value="Genomic_DNA"/>
</dbReference>
<keyword evidence="2" id="KW-1185">Reference proteome</keyword>
<dbReference type="InterPro" id="IPR029058">
    <property type="entry name" value="AB_hydrolase_fold"/>
</dbReference>
<sequence length="293" mass="32422">MSQIVMCHGIGYQFKHRETGYSDWYKALHDSMSDACLPVPSSEAISTVFYGNCYRSQNSKGSDNRDELAQIPNLKVQDLTDPLEVELLQTLAAGVSTLAPDGKGLMQSALRRLEKSERLGRPPARLVLWLLRQVRRYLDPEDSVRGCAQQRFARVVTPDTRVVIAHSLGSVVAYEALCGDHPDWNIETFVTLGSPLGLKAVQERLVPRPSAAEGDSTPKVRRWVNVAASDDPIALVKELKPAFGDIVEDQLVVNTPVFNPQRYVLGSHSVLRYITTAELAEAVDQALSHEDKS</sequence>
<dbReference type="AlphaFoldDB" id="A0A841BEL8"/>
<evidence type="ECO:0000313" key="1">
    <source>
        <dbReference type="EMBL" id="MBB5857440.1"/>
    </source>
</evidence>